<keyword evidence="2" id="KW-1185">Reference proteome</keyword>
<sequence length="60" mass="6911">MIRINEETPVEILQDIKIGDLVTDGFSKTSLVESIETTDDGLYKIYEFYLNTGRVIKTKR</sequence>
<reference evidence="1 2" key="1">
    <citation type="submission" date="2019-04" db="EMBL/GenBank/DDBJ databases">
        <title>Pedobacter sp. RP-3-22 sp. nov., isolated from Arctic soil.</title>
        <authorList>
            <person name="Dahal R.H."/>
            <person name="Kim D.-U."/>
        </authorList>
    </citation>
    <scope>NUCLEOTIDE SEQUENCE [LARGE SCALE GENOMIC DNA]</scope>
    <source>
        <strain evidence="1 2">RP-3-22</strain>
    </source>
</reference>
<dbReference type="Proteomes" id="UP000309488">
    <property type="component" value="Unassembled WGS sequence"/>
</dbReference>
<accession>A0A4U1CJ85</accession>
<evidence type="ECO:0000313" key="1">
    <source>
        <dbReference type="EMBL" id="TKC05413.1"/>
    </source>
</evidence>
<protein>
    <submittedName>
        <fullName evidence="1">Uncharacterized protein</fullName>
    </submittedName>
</protein>
<organism evidence="1 2">
    <name type="scientific">Pedobacter polaris</name>
    <dbReference type="NCBI Taxonomy" id="2571273"/>
    <lineage>
        <taxon>Bacteria</taxon>
        <taxon>Pseudomonadati</taxon>
        <taxon>Bacteroidota</taxon>
        <taxon>Sphingobacteriia</taxon>
        <taxon>Sphingobacteriales</taxon>
        <taxon>Sphingobacteriaceae</taxon>
        <taxon>Pedobacter</taxon>
    </lineage>
</organism>
<comment type="caution">
    <text evidence="1">The sequence shown here is derived from an EMBL/GenBank/DDBJ whole genome shotgun (WGS) entry which is preliminary data.</text>
</comment>
<dbReference type="OrthoDB" id="771628at2"/>
<dbReference type="EMBL" id="SWBR01000005">
    <property type="protein sequence ID" value="TKC05413.1"/>
    <property type="molecule type" value="Genomic_DNA"/>
</dbReference>
<dbReference type="AlphaFoldDB" id="A0A4U1CJ85"/>
<dbReference type="RefSeq" id="WP_136843348.1">
    <property type="nucleotide sequence ID" value="NZ_SWBR01000005.1"/>
</dbReference>
<proteinExistence type="predicted"/>
<gene>
    <name evidence="1" type="ORF">FA048_16935</name>
</gene>
<name>A0A4U1CJ85_9SPHI</name>
<evidence type="ECO:0000313" key="2">
    <source>
        <dbReference type="Proteomes" id="UP000309488"/>
    </source>
</evidence>